<dbReference type="PANTHER" id="PTHR43784:SF2">
    <property type="entry name" value="GDSL-LIKE LIPASE_ACYLHYDROLASE, PUTATIVE (AFU_ORTHOLOGUE AFUA_2G00820)-RELATED"/>
    <property type="match status" value="1"/>
</dbReference>
<dbReference type="Gene3D" id="3.40.50.1110">
    <property type="entry name" value="SGNH hydrolase"/>
    <property type="match status" value="1"/>
</dbReference>
<dbReference type="InterPro" id="IPR036514">
    <property type="entry name" value="SGNH_hydro_sf"/>
</dbReference>
<protein>
    <submittedName>
        <fullName evidence="3">SGNH/GDSL hydrolase family protein</fullName>
    </submittedName>
</protein>
<evidence type="ECO:0000313" key="3">
    <source>
        <dbReference type="EMBL" id="MBC6467361.1"/>
    </source>
</evidence>
<dbReference type="SUPFAM" id="SSF52266">
    <property type="entry name" value="SGNH hydrolase"/>
    <property type="match status" value="1"/>
</dbReference>
<keyword evidence="3" id="KW-0378">Hydrolase</keyword>
<comment type="caution">
    <text evidence="3">The sequence shown here is derived from an EMBL/GenBank/DDBJ whole genome shotgun (WGS) entry which is preliminary data.</text>
</comment>
<evidence type="ECO:0000256" key="1">
    <source>
        <dbReference type="SAM" id="SignalP"/>
    </source>
</evidence>
<keyword evidence="4" id="KW-1185">Reference proteome</keyword>
<organism evidence="3 4">
    <name type="scientific">Actinomadura alba</name>
    <dbReference type="NCBI Taxonomy" id="406431"/>
    <lineage>
        <taxon>Bacteria</taxon>
        <taxon>Bacillati</taxon>
        <taxon>Actinomycetota</taxon>
        <taxon>Actinomycetes</taxon>
        <taxon>Streptosporangiales</taxon>
        <taxon>Thermomonosporaceae</taxon>
        <taxon>Actinomadura</taxon>
    </lineage>
</organism>
<dbReference type="Pfam" id="PF13472">
    <property type="entry name" value="Lipase_GDSL_2"/>
    <property type="match status" value="1"/>
</dbReference>
<keyword evidence="1" id="KW-0732">Signal</keyword>
<accession>A0ABR7LRC1</accession>
<proteinExistence type="predicted"/>
<dbReference type="EMBL" id="JABVEC010000012">
    <property type="protein sequence ID" value="MBC6467361.1"/>
    <property type="molecule type" value="Genomic_DNA"/>
</dbReference>
<dbReference type="GO" id="GO:0016787">
    <property type="term" value="F:hydrolase activity"/>
    <property type="evidence" value="ECO:0007669"/>
    <property type="project" value="UniProtKB-KW"/>
</dbReference>
<sequence length="423" mass="44558">MSSATRWLLAISLLAGFVFSSAQPAAATARDWTATWTASPQRPSAGFAPNWSEQGFAHQTVRQTVRVSAGGVAARIRLSNAYGTTPLTIAGATVARTSRGAAVRPGSLRHLTVSRARTFTIPVGAELASDPVPLRLATLESVTVTFFLAAPTGPATFHAQALATSYRAAGDHTADIGGEAFTQTSQSWYYLSGVDVIGPASRNGVVAFGDSLTDGATSSTDANNRYPDELAERLAAAGRPHAVLNQGMAGNRVTVDSAWFGDKATSRFRRDVLGQAGVRTVIILEGINDLGISELAAASPAPIFAPYPDVSTEKIISGHRELIRLAHTHGLRVIGATLPPIKGSAYYTAHSEAKREALNAWIRTSGEYDAVIDLDRVMASPSDGDRLNPAYDSGDHLHPNNAGYRAMAYAVDPAVLVQPRGAV</sequence>
<dbReference type="InterPro" id="IPR013830">
    <property type="entry name" value="SGNH_hydro"/>
</dbReference>
<reference evidence="3 4" key="1">
    <citation type="submission" date="2020-06" db="EMBL/GenBank/DDBJ databases">
        <title>Actinomadura xiongansis sp. nov., isolated from soil of Baiyangdian.</title>
        <authorList>
            <person name="Zhang X."/>
        </authorList>
    </citation>
    <scope>NUCLEOTIDE SEQUENCE [LARGE SCALE GENOMIC DNA]</scope>
    <source>
        <strain evidence="3 4">HBUM206468</strain>
    </source>
</reference>
<feature type="signal peptide" evidence="1">
    <location>
        <begin position="1"/>
        <end position="22"/>
    </location>
</feature>
<dbReference type="Proteomes" id="UP000805614">
    <property type="component" value="Unassembled WGS sequence"/>
</dbReference>
<evidence type="ECO:0000259" key="2">
    <source>
        <dbReference type="Pfam" id="PF13472"/>
    </source>
</evidence>
<name>A0ABR7LRC1_9ACTN</name>
<dbReference type="CDD" id="cd01830">
    <property type="entry name" value="XynE_like"/>
    <property type="match status" value="1"/>
</dbReference>
<evidence type="ECO:0000313" key="4">
    <source>
        <dbReference type="Proteomes" id="UP000805614"/>
    </source>
</evidence>
<dbReference type="PANTHER" id="PTHR43784">
    <property type="entry name" value="GDSL-LIKE LIPASE/ACYLHYDROLASE, PUTATIVE (AFU_ORTHOLOGUE AFUA_2G00820)-RELATED"/>
    <property type="match status" value="1"/>
</dbReference>
<feature type="chain" id="PRO_5045556622" evidence="1">
    <location>
        <begin position="23"/>
        <end position="423"/>
    </location>
</feature>
<dbReference type="InterPro" id="IPR053140">
    <property type="entry name" value="GDSL_Rv0518-like"/>
</dbReference>
<feature type="domain" description="SGNH hydrolase-type esterase" evidence="2">
    <location>
        <begin position="207"/>
        <end position="406"/>
    </location>
</feature>
<gene>
    <name evidence="3" type="ORF">HKK74_17940</name>
</gene>
<dbReference type="RefSeq" id="WP_187244364.1">
    <property type="nucleotide sequence ID" value="NZ_BAAAOK010000005.1"/>
</dbReference>